<evidence type="ECO:0000313" key="3">
    <source>
        <dbReference type="Proteomes" id="UP000789405"/>
    </source>
</evidence>
<dbReference type="EMBL" id="CAJVPY010006762">
    <property type="protein sequence ID" value="CAG8668819.1"/>
    <property type="molecule type" value="Genomic_DNA"/>
</dbReference>
<dbReference type="Proteomes" id="UP000789405">
    <property type="component" value="Unassembled WGS sequence"/>
</dbReference>
<feature type="chain" id="PRO_5040284121" evidence="1">
    <location>
        <begin position="29"/>
        <end position="57"/>
    </location>
</feature>
<keyword evidence="1" id="KW-0732">Signal</keyword>
<gene>
    <name evidence="2" type="ORF">DERYTH_LOCUS11118</name>
</gene>
<evidence type="ECO:0000313" key="2">
    <source>
        <dbReference type="EMBL" id="CAG8668819.1"/>
    </source>
</evidence>
<evidence type="ECO:0000256" key="1">
    <source>
        <dbReference type="SAM" id="SignalP"/>
    </source>
</evidence>
<name>A0A9N9HA92_9GLOM</name>
<keyword evidence="3" id="KW-1185">Reference proteome</keyword>
<sequence length="57" mass="6704">EGEQSMNTTDLIIMVLVMLLRWLTQDWSLEEAISKGDSIYERITEDKEKILETQDED</sequence>
<protein>
    <submittedName>
        <fullName evidence="2">12832_t:CDS:1</fullName>
    </submittedName>
</protein>
<organism evidence="2 3">
    <name type="scientific">Dentiscutata erythropus</name>
    <dbReference type="NCBI Taxonomy" id="1348616"/>
    <lineage>
        <taxon>Eukaryota</taxon>
        <taxon>Fungi</taxon>
        <taxon>Fungi incertae sedis</taxon>
        <taxon>Mucoromycota</taxon>
        <taxon>Glomeromycotina</taxon>
        <taxon>Glomeromycetes</taxon>
        <taxon>Diversisporales</taxon>
        <taxon>Gigasporaceae</taxon>
        <taxon>Dentiscutata</taxon>
    </lineage>
</organism>
<dbReference type="AlphaFoldDB" id="A0A9N9HA92"/>
<accession>A0A9N9HA92</accession>
<proteinExistence type="predicted"/>
<comment type="caution">
    <text evidence="2">The sequence shown here is derived from an EMBL/GenBank/DDBJ whole genome shotgun (WGS) entry which is preliminary data.</text>
</comment>
<reference evidence="2" key="1">
    <citation type="submission" date="2021-06" db="EMBL/GenBank/DDBJ databases">
        <authorList>
            <person name="Kallberg Y."/>
            <person name="Tangrot J."/>
            <person name="Rosling A."/>
        </authorList>
    </citation>
    <scope>NUCLEOTIDE SEQUENCE</scope>
    <source>
        <strain evidence="2">MA453B</strain>
    </source>
</reference>
<feature type="signal peptide" evidence="1">
    <location>
        <begin position="1"/>
        <end position="28"/>
    </location>
</feature>
<feature type="non-terminal residue" evidence="2">
    <location>
        <position position="1"/>
    </location>
</feature>